<dbReference type="eggNOG" id="COG1556">
    <property type="taxonomic scope" value="Bacteria"/>
</dbReference>
<dbReference type="PANTHER" id="PTHR43682:SF1">
    <property type="entry name" value="LACTATE UTILIZATION PROTEIN C"/>
    <property type="match status" value="1"/>
</dbReference>
<organism evidence="2 3">
    <name type="scientific">Simiduia agarivorans (strain DSM 21679 / JCM 13881 / BCRC 17597 / SA1)</name>
    <dbReference type="NCBI Taxonomy" id="1117647"/>
    <lineage>
        <taxon>Bacteria</taxon>
        <taxon>Pseudomonadati</taxon>
        <taxon>Pseudomonadota</taxon>
        <taxon>Gammaproteobacteria</taxon>
        <taxon>Cellvibrionales</taxon>
        <taxon>Cellvibrionaceae</taxon>
        <taxon>Simiduia</taxon>
    </lineage>
</organism>
<keyword evidence="3" id="KW-1185">Reference proteome</keyword>
<dbReference type="Proteomes" id="UP000000466">
    <property type="component" value="Chromosome"/>
</dbReference>
<evidence type="ECO:0000313" key="2">
    <source>
        <dbReference type="EMBL" id="AFV00473.1"/>
    </source>
</evidence>
<gene>
    <name evidence="2" type="ordered locus">M5M_16710</name>
</gene>
<proteinExistence type="predicted"/>
<evidence type="ECO:0000313" key="3">
    <source>
        <dbReference type="Proteomes" id="UP000000466"/>
    </source>
</evidence>
<dbReference type="Pfam" id="PF02589">
    <property type="entry name" value="LUD_dom"/>
    <property type="match status" value="1"/>
</dbReference>
<dbReference type="InterPro" id="IPR037171">
    <property type="entry name" value="NagB/RpiA_transferase-like"/>
</dbReference>
<dbReference type="EMBL" id="CP003746">
    <property type="protein sequence ID" value="AFV00473.1"/>
    <property type="molecule type" value="Genomic_DNA"/>
</dbReference>
<dbReference type="KEGG" id="saga:M5M_16710"/>
<feature type="domain" description="LUD" evidence="1">
    <location>
        <begin position="37"/>
        <end position="207"/>
    </location>
</feature>
<dbReference type="AlphaFoldDB" id="K4L2P6"/>
<dbReference type="InterPro" id="IPR024185">
    <property type="entry name" value="FTHF_cligase-like_sf"/>
</dbReference>
<dbReference type="SUPFAM" id="SSF100950">
    <property type="entry name" value="NagB/RpiA/CoA transferase-like"/>
    <property type="match status" value="1"/>
</dbReference>
<evidence type="ECO:0000259" key="1">
    <source>
        <dbReference type="Pfam" id="PF02589"/>
    </source>
</evidence>
<sequence>MNARENILGRLRAAQTQTPMAEAAEPSSAIVSDPDVMRFVAALEANHAVVVSVTREQLPGAIAEQVRALNLSQLVVSEAHHAWLDQLPASCKPVFWQALGDTPVDALFDQPAALTGCYAGICATGSLVLRPDAHEPRSLSLVPPVHLAVIERKNLVAGLDQLLARPGLREEMPTNLVLVSGPSKTADIQQTLAYGAHGPHTLVVFLVQDRPA</sequence>
<protein>
    <recommendedName>
        <fullName evidence="1">LUD domain-containing protein</fullName>
    </recommendedName>
</protein>
<dbReference type="InterPro" id="IPR003741">
    <property type="entry name" value="LUD_dom"/>
</dbReference>
<dbReference type="STRING" id="1117647.M5M_16710"/>
<dbReference type="RefSeq" id="WP_015048625.1">
    <property type="nucleotide sequence ID" value="NC_018868.3"/>
</dbReference>
<name>K4L2P6_SIMAS</name>
<reference evidence="2 3" key="1">
    <citation type="journal article" date="2013" name="Genome Announc.">
        <title>Complete genome sequence of Simiduia agarivorans SA1(T), a marine bacterium able to degrade a variety of polysaccharides.</title>
        <authorList>
            <person name="Lin S.Y."/>
            <person name="Shieh W.Y."/>
            <person name="Chen J.S."/>
            <person name="Tang S.L."/>
        </authorList>
    </citation>
    <scope>NUCLEOTIDE SEQUENCE [LARGE SCALE GENOMIC DNA]</scope>
    <source>
        <strain evidence="3">DSM 21679 / JCM 13881 / BCRC 17597 / SA1</strain>
    </source>
</reference>
<accession>K4L2P6</accession>
<dbReference type="Gene3D" id="3.40.50.10420">
    <property type="entry name" value="NagB/RpiA/CoA transferase-like"/>
    <property type="match status" value="1"/>
</dbReference>
<dbReference type="OrthoDB" id="9794157at2"/>
<dbReference type="PANTHER" id="PTHR43682">
    <property type="entry name" value="LACTATE UTILIZATION PROTEIN C"/>
    <property type="match status" value="1"/>
</dbReference>
<dbReference type="HOGENOM" id="CLU_090664_1_2_6"/>